<accession>A0ABS4NK54</accession>
<dbReference type="SFLD" id="SFLDG01386">
    <property type="entry name" value="main_SPASM_domain-containing"/>
    <property type="match status" value="1"/>
</dbReference>
<comment type="cofactor">
    <cofactor evidence="1">
        <name>[4Fe-4S] cluster</name>
        <dbReference type="ChEBI" id="CHEBI:49883"/>
    </cofactor>
</comment>
<dbReference type="SUPFAM" id="SSF102114">
    <property type="entry name" value="Radical SAM enzymes"/>
    <property type="match status" value="1"/>
</dbReference>
<keyword evidence="6" id="KW-0411">Iron-sulfur</keyword>
<dbReference type="CDD" id="cd01335">
    <property type="entry name" value="Radical_SAM"/>
    <property type="match status" value="1"/>
</dbReference>
<evidence type="ECO:0000256" key="4">
    <source>
        <dbReference type="ARBA" id="ARBA00022723"/>
    </source>
</evidence>
<dbReference type="InterPro" id="IPR050377">
    <property type="entry name" value="Radical_SAM_PqqE_MftC-like"/>
</dbReference>
<dbReference type="InterPro" id="IPR034391">
    <property type="entry name" value="AdoMet-like_SPASM_containing"/>
</dbReference>
<dbReference type="InterPro" id="IPR058240">
    <property type="entry name" value="rSAM_sf"/>
</dbReference>
<reference evidence="8 9" key="1">
    <citation type="submission" date="2021-03" db="EMBL/GenBank/DDBJ databases">
        <title>Genomic Encyclopedia of Type Strains, Phase IV (KMG-IV): sequencing the most valuable type-strain genomes for metagenomic binning, comparative biology and taxonomic classification.</title>
        <authorList>
            <person name="Goeker M."/>
        </authorList>
    </citation>
    <scope>NUCLEOTIDE SEQUENCE [LARGE SCALE GENOMIC DNA]</scope>
    <source>
        <strain evidence="8 9">DSM 101953</strain>
    </source>
</reference>
<dbReference type="CDD" id="cd21123">
    <property type="entry name" value="SPASM_MftC-like"/>
    <property type="match status" value="1"/>
</dbReference>
<dbReference type="SFLD" id="SFLDG01387">
    <property type="entry name" value="BtrN-like_SPASM_domain_contain"/>
    <property type="match status" value="1"/>
</dbReference>
<dbReference type="InterPro" id="IPR007197">
    <property type="entry name" value="rSAM"/>
</dbReference>
<dbReference type="InterPro" id="IPR017200">
    <property type="entry name" value="PqqE-like"/>
</dbReference>
<evidence type="ECO:0000313" key="8">
    <source>
        <dbReference type="EMBL" id="MBP2110422.1"/>
    </source>
</evidence>
<dbReference type="InterPro" id="IPR023885">
    <property type="entry name" value="4Fe4S-binding_SPASM_dom"/>
</dbReference>
<evidence type="ECO:0000256" key="3">
    <source>
        <dbReference type="ARBA" id="ARBA00022691"/>
    </source>
</evidence>
<keyword evidence="9" id="KW-1185">Reference proteome</keyword>
<protein>
    <submittedName>
        <fullName evidence="8">Radical SAM protein with 4Fe4S-binding SPASM domain</fullName>
    </submittedName>
</protein>
<dbReference type="PROSITE" id="PS51918">
    <property type="entry name" value="RADICAL_SAM"/>
    <property type="match status" value="1"/>
</dbReference>
<evidence type="ECO:0000259" key="7">
    <source>
        <dbReference type="PROSITE" id="PS51918"/>
    </source>
</evidence>
<sequence>MSTIAAIQDQFKAPFYLVWEITLLCNASCVHCYSGAGRRHPEELDTAEALNVVDQLAEAGVLLLGLSGGEALLRPDWMDIASRASSKGMMVSIGTNGAVINDEMCRRIIESGVSGICVSIDGATAEVHEQVRGVKGLYDKAVSAIETLVKHGINVTVGYTPTRLNFRDGRSVVELAARLGANGVNLSEFIPTGRGDQALALTPNELRDVIVEWISMQQEYAGKLKIYWHDCRVALMLPPEQASQYIGCGAGYVTARITVNGDVTPCVTLPLTAGNLREQSFQDIWRHSPVLANIRDRTTRNEGNCGTCEHKFICGGCRSAALAYHNDASMGDPYCWVVPETVQV</sequence>
<dbReference type="PIRSF" id="PIRSF037420">
    <property type="entry name" value="PQQ_syn_pqqE"/>
    <property type="match status" value="1"/>
</dbReference>
<dbReference type="RefSeq" id="WP_209869024.1">
    <property type="nucleotide sequence ID" value="NZ_JAGGLV010000001.1"/>
</dbReference>
<keyword evidence="2" id="KW-0004">4Fe-4S</keyword>
<proteinExistence type="predicted"/>
<dbReference type="InterPro" id="IPR013785">
    <property type="entry name" value="Aldolase_TIM"/>
</dbReference>
<gene>
    <name evidence="8" type="ORF">J2Z70_000561</name>
</gene>
<evidence type="ECO:0000256" key="1">
    <source>
        <dbReference type="ARBA" id="ARBA00001966"/>
    </source>
</evidence>
<dbReference type="EMBL" id="JAGGLV010000001">
    <property type="protein sequence ID" value="MBP2110422.1"/>
    <property type="molecule type" value="Genomic_DNA"/>
</dbReference>
<dbReference type="PANTHER" id="PTHR11228:SF7">
    <property type="entry name" value="PQQA PEPTIDE CYCLASE"/>
    <property type="match status" value="1"/>
</dbReference>
<dbReference type="SFLD" id="SFLDG01067">
    <property type="entry name" value="SPASM/twitch_domain_containing"/>
    <property type="match status" value="1"/>
</dbReference>
<keyword evidence="5" id="KW-0408">Iron</keyword>
<evidence type="ECO:0000256" key="5">
    <source>
        <dbReference type="ARBA" id="ARBA00023004"/>
    </source>
</evidence>
<dbReference type="PANTHER" id="PTHR11228">
    <property type="entry name" value="RADICAL SAM DOMAIN PROTEIN"/>
    <property type="match status" value="1"/>
</dbReference>
<dbReference type="NCBIfam" id="TIGR04085">
    <property type="entry name" value="rSAM_more_4Fe4S"/>
    <property type="match status" value="1"/>
</dbReference>
<keyword evidence="3" id="KW-0949">S-adenosyl-L-methionine</keyword>
<organism evidence="8 9">
    <name type="scientific">Paenibacillus silagei</name>
    <dbReference type="NCBI Taxonomy" id="1670801"/>
    <lineage>
        <taxon>Bacteria</taxon>
        <taxon>Bacillati</taxon>
        <taxon>Bacillota</taxon>
        <taxon>Bacilli</taxon>
        <taxon>Bacillales</taxon>
        <taxon>Paenibacillaceae</taxon>
        <taxon>Paenibacillus</taxon>
    </lineage>
</organism>
<dbReference type="Pfam" id="PF13186">
    <property type="entry name" value="SPASM"/>
    <property type="match status" value="1"/>
</dbReference>
<dbReference type="Gene3D" id="3.20.20.70">
    <property type="entry name" value="Aldolase class I"/>
    <property type="match status" value="1"/>
</dbReference>
<dbReference type="Proteomes" id="UP000773462">
    <property type="component" value="Unassembled WGS sequence"/>
</dbReference>
<evidence type="ECO:0000256" key="6">
    <source>
        <dbReference type="ARBA" id="ARBA00023014"/>
    </source>
</evidence>
<dbReference type="SMART" id="SM00729">
    <property type="entry name" value="Elp3"/>
    <property type="match status" value="1"/>
</dbReference>
<evidence type="ECO:0000256" key="2">
    <source>
        <dbReference type="ARBA" id="ARBA00022485"/>
    </source>
</evidence>
<dbReference type="Pfam" id="PF04055">
    <property type="entry name" value="Radical_SAM"/>
    <property type="match status" value="1"/>
</dbReference>
<evidence type="ECO:0000313" key="9">
    <source>
        <dbReference type="Proteomes" id="UP000773462"/>
    </source>
</evidence>
<dbReference type="SFLD" id="SFLDS00029">
    <property type="entry name" value="Radical_SAM"/>
    <property type="match status" value="1"/>
</dbReference>
<keyword evidence="4" id="KW-0479">Metal-binding</keyword>
<feature type="domain" description="Radical SAM core" evidence="7">
    <location>
        <begin position="11"/>
        <end position="230"/>
    </location>
</feature>
<comment type="caution">
    <text evidence="8">The sequence shown here is derived from an EMBL/GenBank/DDBJ whole genome shotgun (WGS) entry which is preliminary data.</text>
</comment>
<name>A0ABS4NK54_9BACL</name>
<dbReference type="InterPro" id="IPR006638">
    <property type="entry name" value="Elp3/MiaA/NifB-like_rSAM"/>
</dbReference>